<dbReference type="Proteomes" id="UP001431209">
    <property type="component" value="Unassembled WGS sequence"/>
</dbReference>
<dbReference type="InterPro" id="IPR036291">
    <property type="entry name" value="NAD(P)-bd_dom_sf"/>
</dbReference>
<reference evidence="2 3" key="1">
    <citation type="submission" date="2024-03" db="EMBL/GenBank/DDBJ databases">
        <title>The Acrasis kona genome and developmental transcriptomes reveal deep origins of eukaryotic multicellular pathways.</title>
        <authorList>
            <person name="Sheikh S."/>
            <person name="Fu C.-J."/>
            <person name="Brown M.W."/>
            <person name="Baldauf S.L."/>
        </authorList>
    </citation>
    <scope>NUCLEOTIDE SEQUENCE [LARGE SCALE GENOMIC DNA]</scope>
    <source>
        <strain evidence="2 3">ATCC MYA-3509</strain>
    </source>
</reference>
<accession>A0AAW2Z5B5</accession>
<dbReference type="EMBL" id="JAOPGA020001025">
    <property type="protein sequence ID" value="KAL0484148.1"/>
    <property type="molecule type" value="Genomic_DNA"/>
</dbReference>
<evidence type="ECO:0000313" key="3">
    <source>
        <dbReference type="Proteomes" id="UP001431209"/>
    </source>
</evidence>
<dbReference type="AlphaFoldDB" id="A0AAW2Z5B5"/>
<feature type="domain" description="NmrA-like" evidence="1">
    <location>
        <begin position="2"/>
        <end position="245"/>
    </location>
</feature>
<dbReference type="PANTHER" id="PTHR43162:SF1">
    <property type="entry name" value="PRESTALK A DIFFERENTIATION PROTEIN A"/>
    <property type="match status" value="1"/>
</dbReference>
<organism evidence="2 3">
    <name type="scientific">Acrasis kona</name>
    <dbReference type="NCBI Taxonomy" id="1008807"/>
    <lineage>
        <taxon>Eukaryota</taxon>
        <taxon>Discoba</taxon>
        <taxon>Heterolobosea</taxon>
        <taxon>Tetramitia</taxon>
        <taxon>Eutetramitia</taxon>
        <taxon>Acrasidae</taxon>
        <taxon>Acrasis</taxon>
    </lineage>
</organism>
<keyword evidence="3" id="KW-1185">Reference proteome</keyword>
<dbReference type="Pfam" id="PF05368">
    <property type="entry name" value="NmrA"/>
    <property type="match status" value="1"/>
</dbReference>
<sequence length="292" mass="32595">MSDKVFITGSTGNIGSVITKNLAKENVSVTLYVRDVKKADKMFSEIEGNQNITYVEGDYTTLDKFEEGIKGHSRLFLLVHDLNNMPEIKGKFSEIAYNAGVKQIIDLSSFTVGQSRVGIISAAHTGGEERIRAVKPQSSSLVVLRPGYFMPNAFQNAREIKEHSILSSVSAPENKVNVISTEDIGDAASTILLDPIEKHGDIVYELTSQVMTNAEIAEAFTEALGRPIKYVQNDYNTAYERMVPFLGHKLAYDFLRIGTMSLDISTPYLTVLTKKPLRKYQDWIRENKNAFQ</sequence>
<gene>
    <name evidence="2" type="ORF">AKO1_004794</name>
</gene>
<proteinExistence type="predicted"/>
<comment type="caution">
    <text evidence="2">The sequence shown here is derived from an EMBL/GenBank/DDBJ whole genome shotgun (WGS) entry which is preliminary data.</text>
</comment>
<name>A0AAW2Z5B5_9EUKA</name>
<dbReference type="Gene3D" id="3.40.50.720">
    <property type="entry name" value="NAD(P)-binding Rossmann-like Domain"/>
    <property type="match status" value="1"/>
</dbReference>
<evidence type="ECO:0000313" key="2">
    <source>
        <dbReference type="EMBL" id="KAL0484148.1"/>
    </source>
</evidence>
<dbReference type="PANTHER" id="PTHR43162">
    <property type="match status" value="1"/>
</dbReference>
<evidence type="ECO:0000259" key="1">
    <source>
        <dbReference type="Pfam" id="PF05368"/>
    </source>
</evidence>
<dbReference type="InterPro" id="IPR008030">
    <property type="entry name" value="NmrA-like"/>
</dbReference>
<dbReference type="Gene3D" id="3.90.25.10">
    <property type="entry name" value="UDP-galactose 4-epimerase, domain 1"/>
    <property type="match status" value="1"/>
</dbReference>
<dbReference type="SUPFAM" id="SSF51735">
    <property type="entry name" value="NAD(P)-binding Rossmann-fold domains"/>
    <property type="match status" value="1"/>
</dbReference>
<protein>
    <submittedName>
        <fullName evidence="2">Prestalk differentiation protein A</fullName>
    </submittedName>
</protein>
<dbReference type="InterPro" id="IPR051604">
    <property type="entry name" value="Ergot_Alk_Oxidoreductase"/>
</dbReference>